<keyword evidence="2" id="KW-1185">Reference proteome</keyword>
<organism evidence="1 2">
    <name type="scientific">Oricola cellulosilytica</name>
    <dbReference type="NCBI Taxonomy" id="1429082"/>
    <lineage>
        <taxon>Bacteria</taxon>
        <taxon>Pseudomonadati</taxon>
        <taxon>Pseudomonadota</taxon>
        <taxon>Alphaproteobacteria</taxon>
        <taxon>Hyphomicrobiales</taxon>
        <taxon>Ahrensiaceae</taxon>
        <taxon>Oricola</taxon>
    </lineage>
</organism>
<sequence>MTAGDAFGPVARGFDFEFAAVHNAIFESFQKSRPMFVAAIFEFSFYQKRHGLFSKKIRNTVPENLFSIARPRAAAAFAARRSA</sequence>
<gene>
    <name evidence="1" type="ORF">E0D97_14840</name>
</gene>
<evidence type="ECO:0000313" key="2">
    <source>
        <dbReference type="Proteomes" id="UP000291301"/>
    </source>
</evidence>
<reference evidence="1 2" key="1">
    <citation type="journal article" date="2015" name="Antonie Van Leeuwenhoek">
        <title>Oricola cellulosilytica gen. nov., sp. nov., a cellulose-degrading bacterium of the family Phyllobacteriaceae isolated from surface seashore water, and emended descriptions of Mesorhizobium loti and Phyllobacterium myrsinacearum.</title>
        <authorList>
            <person name="Hameed A."/>
            <person name="Shahina M."/>
            <person name="Lai W.A."/>
            <person name="Lin S.Y."/>
            <person name="Young L.S."/>
            <person name="Liu Y.C."/>
            <person name="Hsu Y.H."/>
            <person name="Young C.C."/>
        </authorList>
    </citation>
    <scope>NUCLEOTIDE SEQUENCE [LARGE SCALE GENOMIC DNA]</scope>
    <source>
        <strain evidence="1 2">KCTC 52183</strain>
    </source>
</reference>
<name>A0A4R0P5V2_9HYPH</name>
<dbReference type="RefSeq" id="WP_131570351.1">
    <property type="nucleotide sequence ID" value="NZ_JAINFK010000005.1"/>
</dbReference>
<accession>A0A4R0P5V2</accession>
<comment type="caution">
    <text evidence="1">The sequence shown here is derived from an EMBL/GenBank/DDBJ whole genome shotgun (WGS) entry which is preliminary data.</text>
</comment>
<evidence type="ECO:0000313" key="1">
    <source>
        <dbReference type="EMBL" id="TCD12294.1"/>
    </source>
</evidence>
<proteinExistence type="predicted"/>
<dbReference type="EMBL" id="SJST01000007">
    <property type="protein sequence ID" value="TCD12294.1"/>
    <property type="molecule type" value="Genomic_DNA"/>
</dbReference>
<protein>
    <submittedName>
        <fullName evidence="1">Uncharacterized protein</fullName>
    </submittedName>
</protein>
<dbReference type="Proteomes" id="UP000291301">
    <property type="component" value="Unassembled WGS sequence"/>
</dbReference>
<dbReference type="AlphaFoldDB" id="A0A4R0P5V2"/>